<sequence>MPVPEPEPQVPAGAAGSPPASPLSDTPSGGEQSWGEPSISGPPEEALSLDPSETSMLLLPPRGPGGLGGTVNLILSIGKKGEKKKVQMEEAVRTAPVEESFGEKARKSSGTLQPSKRPPATSCCPPAPSTGTPAASHTLPKAGAGSLFNSLQRRERARAEQARLLTLQGIMGASSLQPLPEERQGPNNTWPLKCGWRKAAAGAAPSPAAGELLLYVKNPLVRDIDAECGAAPRHPKLHCVPPGAVQSPGPKPTCPQLSLGSVLSLELPKDILRDAGPPSPREEEERTGRGVRWWEPTSEEGDMEGHSPWEPNQDLGRAPKGEKGTWFEEVSFNPSYGRHKARGPEERRSPWRPGGAGEALDSRPSRTPRVSALREQLGQEQDALVAWPGQDGSPGSRARHREATRLELRPSPTGTPGRLGAGPGAAHAQHPSSSSQPGGCSASPAVPTQLSVFEWALGSPQPPSPALGAKEVCHPAHGQFEEEEEELQAIWDGAGERQVPSHPPGSPPSSNTAGGPLILSAANNVLVAKFTLPTAAQLLHSPAGEKGHRTAPCTEGTASTAPSDCPGAWDRPRQRDEEREGGQAPAGKTEFQMMEGTLERKHVLQTGGRKASCRAWGLFHAVLMRQTLCFYQDRRDSLKSSVVALPLNLSGAVCTPDTEYTKKTNCFRLQLRDGSEYLLRAPSQPLMNEWVSKLQQNSGFPEVDYFQAAAQCVEGASAARGFSKVPSPGSSHLQGHHQAVTTKSQEIVVLPHSNARLQLPLGTQDGPANGTSVAEDAQLHGQQPHGHRQQQWSPRASPGLWDNGCPDDDYGLVANKRRSYSFTSATYQKITPVAVPQEPPEASSSYSVTLYIGEQAAAVPRARCHSFVARPGSPRDVLGEKTPGPPRPKNKSVFKKFFGKKE</sequence>
<dbReference type="SMART" id="SM00233">
    <property type="entry name" value="PH"/>
    <property type="match status" value="1"/>
</dbReference>
<dbReference type="PROSITE" id="PS50003">
    <property type="entry name" value="PH_DOMAIN"/>
    <property type="match status" value="1"/>
</dbReference>
<feature type="compositionally biased region" description="Low complexity" evidence="3">
    <location>
        <begin position="424"/>
        <end position="445"/>
    </location>
</feature>
<evidence type="ECO:0000256" key="3">
    <source>
        <dbReference type="SAM" id="MobiDB-lite"/>
    </source>
</evidence>
<dbReference type="Pfam" id="PF15410">
    <property type="entry name" value="PH_9"/>
    <property type="match status" value="1"/>
</dbReference>
<proteinExistence type="inferred from homology"/>
<dbReference type="SUPFAM" id="SSF50729">
    <property type="entry name" value="PH domain-like"/>
    <property type="match status" value="1"/>
</dbReference>
<feature type="non-terminal residue" evidence="5">
    <location>
        <position position="902"/>
    </location>
</feature>
<evidence type="ECO:0000313" key="6">
    <source>
        <dbReference type="Proteomes" id="UP000562322"/>
    </source>
</evidence>
<dbReference type="AlphaFoldDB" id="A0A7L0WRC5"/>
<feature type="non-terminal residue" evidence="5">
    <location>
        <position position="1"/>
    </location>
</feature>
<dbReference type="EMBL" id="VXAV01010061">
    <property type="protein sequence ID" value="NXL93678.1"/>
    <property type="molecule type" value="Genomic_DNA"/>
</dbReference>
<dbReference type="InterPro" id="IPR001849">
    <property type="entry name" value="PH_domain"/>
</dbReference>
<dbReference type="InterPro" id="IPR011993">
    <property type="entry name" value="PH-like_dom_sf"/>
</dbReference>
<dbReference type="PANTHER" id="PTHR11915">
    <property type="entry name" value="SPECTRIN/FILAMIN RELATED CYTOSKELETAL PROTEIN"/>
    <property type="match status" value="1"/>
</dbReference>
<dbReference type="Gene3D" id="2.30.29.30">
    <property type="entry name" value="Pleckstrin-homology domain (PH domain)/Phosphotyrosine-binding domain (PTB)"/>
    <property type="match status" value="1"/>
</dbReference>
<feature type="region of interest" description="Disordered" evidence="3">
    <location>
        <begin position="1"/>
        <end position="68"/>
    </location>
</feature>
<dbReference type="InterPro" id="IPR001605">
    <property type="entry name" value="PH_dom-spectrin-type"/>
</dbReference>
<keyword evidence="2" id="KW-0117">Actin capping</keyword>
<reference evidence="5 6" key="1">
    <citation type="submission" date="2019-09" db="EMBL/GenBank/DDBJ databases">
        <title>Bird 10,000 Genomes (B10K) Project - Family phase.</title>
        <authorList>
            <person name="Zhang G."/>
        </authorList>
    </citation>
    <scope>NUCLEOTIDE SEQUENCE [LARGE SCALE GENOMIC DNA]</scope>
    <source>
        <strain evidence="5">B10K-DU-001-39</strain>
        <tissue evidence="5">Muscle</tissue>
    </source>
</reference>
<evidence type="ECO:0000313" key="5">
    <source>
        <dbReference type="EMBL" id="NXL93678.1"/>
    </source>
</evidence>
<feature type="compositionally biased region" description="Basic and acidic residues" evidence="3">
    <location>
        <begin position="317"/>
        <end position="326"/>
    </location>
</feature>
<feature type="compositionally biased region" description="Low complexity" evidence="3">
    <location>
        <begin position="118"/>
        <end position="136"/>
    </location>
</feature>
<dbReference type="GO" id="GO:0005543">
    <property type="term" value="F:phospholipid binding"/>
    <property type="evidence" value="ECO:0007669"/>
    <property type="project" value="InterPro"/>
</dbReference>
<accession>A0A7L0WRC5</accession>
<dbReference type="PRINTS" id="PR00683">
    <property type="entry name" value="SPECTRINPH"/>
</dbReference>
<feature type="compositionally biased region" description="Basic and acidic residues" evidence="3">
    <location>
        <begin position="570"/>
        <end position="581"/>
    </location>
</feature>
<dbReference type="InterPro" id="IPR041681">
    <property type="entry name" value="PH_9"/>
</dbReference>
<feature type="domain" description="PH" evidence="4">
    <location>
        <begin position="591"/>
        <end position="699"/>
    </location>
</feature>
<evidence type="ECO:0000259" key="4">
    <source>
        <dbReference type="PROSITE" id="PS50003"/>
    </source>
</evidence>
<feature type="region of interest" description="Disordered" evidence="3">
    <location>
        <begin position="479"/>
        <end position="515"/>
    </location>
</feature>
<dbReference type="GO" id="GO:0051693">
    <property type="term" value="P:actin filament capping"/>
    <property type="evidence" value="ECO:0007669"/>
    <property type="project" value="UniProtKB-KW"/>
</dbReference>
<comment type="similarity">
    <text evidence="1">Belongs to the spectrin family.</text>
</comment>
<dbReference type="OrthoDB" id="430364at2759"/>
<gene>
    <name evidence="5" type="primary">Sptbn1_1</name>
    <name evidence="5" type="ORF">ALELAT_R14918</name>
</gene>
<feature type="region of interest" description="Disordered" evidence="3">
    <location>
        <begin position="271"/>
        <end position="445"/>
    </location>
</feature>
<dbReference type="FunFam" id="2.30.29.30:FF:000024">
    <property type="entry name" value="Spectrin beta chain"/>
    <property type="match status" value="1"/>
</dbReference>
<dbReference type="Proteomes" id="UP000562322">
    <property type="component" value="Unassembled WGS sequence"/>
</dbReference>
<evidence type="ECO:0000256" key="2">
    <source>
        <dbReference type="ARBA" id="ARBA00022467"/>
    </source>
</evidence>
<feature type="region of interest" description="Disordered" evidence="3">
    <location>
        <begin position="80"/>
        <end position="143"/>
    </location>
</feature>
<protein>
    <submittedName>
        <fullName evidence="5">SPTB2 protein</fullName>
    </submittedName>
</protein>
<feature type="region of interest" description="Disordered" evidence="3">
    <location>
        <begin position="869"/>
        <end position="902"/>
    </location>
</feature>
<feature type="region of interest" description="Disordered" evidence="3">
    <location>
        <begin position="541"/>
        <end position="587"/>
    </location>
</feature>
<feature type="region of interest" description="Disordered" evidence="3">
    <location>
        <begin position="778"/>
        <end position="803"/>
    </location>
</feature>
<keyword evidence="6" id="KW-1185">Reference proteome</keyword>
<evidence type="ECO:0000256" key="1">
    <source>
        <dbReference type="ARBA" id="ARBA00006826"/>
    </source>
</evidence>
<comment type="caution">
    <text evidence="5">The sequence shown here is derived from an EMBL/GenBank/DDBJ whole genome shotgun (WGS) entry which is preliminary data.</text>
</comment>
<feature type="compositionally biased region" description="Basic residues" evidence="3">
    <location>
        <begin position="888"/>
        <end position="902"/>
    </location>
</feature>
<organism evidence="5 6">
    <name type="scientific">Alectura lathami</name>
    <name type="common">Australian brush turkey</name>
    <dbReference type="NCBI Taxonomy" id="81907"/>
    <lineage>
        <taxon>Eukaryota</taxon>
        <taxon>Metazoa</taxon>
        <taxon>Chordata</taxon>
        <taxon>Craniata</taxon>
        <taxon>Vertebrata</taxon>
        <taxon>Euteleostomi</taxon>
        <taxon>Archelosauria</taxon>
        <taxon>Archosauria</taxon>
        <taxon>Dinosauria</taxon>
        <taxon>Saurischia</taxon>
        <taxon>Theropoda</taxon>
        <taxon>Coelurosauria</taxon>
        <taxon>Aves</taxon>
        <taxon>Neognathae</taxon>
        <taxon>Galloanserae</taxon>
        <taxon>Galliformes</taxon>
        <taxon>Megapodiidae</taxon>
        <taxon>Alectura</taxon>
    </lineage>
</organism>
<name>A0A7L0WRC5_ALELA</name>
<dbReference type="CDD" id="cd10571">
    <property type="entry name" value="PH_beta_spectrin"/>
    <property type="match status" value="1"/>
</dbReference>